<dbReference type="SUPFAM" id="SSF52540">
    <property type="entry name" value="P-loop containing nucleoside triphosphate hydrolases"/>
    <property type="match status" value="1"/>
</dbReference>
<protein>
    <submittedName>
        <fullName evidence="2">Molybdopterin-guanine dinucleotide biosynthesis protein B</fullName>
    </submittedName>
</protein>
<gene>
    <name evidence="2" type="primary">mobB</name>
    <name evidence="2" type="ORF">ACFQ5M_07250</name>
</gene>
<dbReference type="NCBIfam" id="TIGR00176">
    <property type="entry name" value="mobB"/>
    <property type="match status" value="1"/>
</dbReference>
<dbReference type="PANTHER" id="PTHR40072">
    <property type="entry name" value="MOLYBDOPTERIN-GUANINE DINUCLEOTIDE BIOSYNTHESIS ADAPTER PROTEIN-RELATED"/>
    <property type="match status" value="1"/>
</dbReference>
<dbReference type="Pfam" id="PF03205">
    <property type="entry name" value="MobB"/>
    <property type="match status" value="1"/>
</dbReference>
<evidence type="ECO:0000259" key="1">
    <source>
        <dbReference type="Pfam" id="PF03205"/>
    </source>
</evidence>
<dbReference type="EMBL" id="JBHTOP010000022">
    <property type="protein sequence ID" value="MFD1671884.1"/>
    <property type="molecule type" value="Genomic_DNA"/>
</dbReference>
<organism evidence="2 3">
    <name type="scientific">Agrilactobacillus yilanensis</name>
    <dbReference type="NCBI Taxonomy" id="2485997"/>
    <lineage>
        <taxon>Bacteria</taxon>
        <taxon>Bacillati</taxon>
        <taxon>Bacillota</taxon>
        <taxon>Bacilli</taxon>
        <taxon>Lactobacillales</taxon>
        <taxon>Lactobacillaceae</taxon>
        <taxon>Agrilactobacillus</taxon>
    </lineage>
</organism>
<proteinExistence type="predicted"/>
<keyword evidence="3" id="KW-1185">Reference proteome</keyword>
<feature type="domain" description="Molybdopterin-guanine dinucleotide biosynthesis protein B (MobB)" evidence="1">
    <location>
        <begin position="5"/>
        <end position="120"/>
    </location>
</feature>
<name>A0ABW4J7D3_9LACO</name>
<accession>A0ABW4J7D3</accession>
<dbReference type="RefSeq" id="WP_125714401.1">
    <property type="nucleotide sequence ID" value="NZ_JBHTOP010000022.1"/>
</dbReference>
<dbReference type="InterPro" id="IPR052539">
    <property type="entry name" value="MGD_biosynthesis_adapter"/>
</dbReference>
<dbReference type="Proteomes" id="UP001597267">
    <property type="component" value="Unassembled WGS sequence"/>
</dbReference>
<evidence type="ECO:0000313" key="2">
    <source>
        <dbReference type="EMBL" id="MFD1671884.1"/>
    </source>
</evidence>
<reference evidence="3" key="1">
    <citation type="journal article" date="2019" name="Int. J. Syst. Evol. Microbiol.">
        <title>The Global Catalogue of Microorganisms (GCM) 10K type strain sequencing project: providing services to taxonomists for standard genome sequencing and annotation.</title>
        <authorList>
            <consortium name="The Broad Institute Genomics Platform"/>
            <consortium name="The Broad Institute Genome Sequencing Center for Infectious Disease"/>
            <person name="Wu L."/>
            <person name="Ma J."/>
        </authorList>
    </citation>
    <scope>NUCLEOTIDE SEQUENCE [LARGE SCALE GENOMIC DNA]</scope>
    <source>
        <strain evidence="3">CCM 8896</strain>
    </source>
</reference>
<dbReference type="PANTHER" id="PTHR40072:SF1">
    <property type="entry name" value="MOLYBDOPTERIN-GUANINE DINUCLEOTIDE BIOSYNTHESIS ADAPTER PROTEIN"/>
    <property type="match status" value="1"/>
</dbReference>
<evidence type="ECO:0000313" key="3">
    <source>
        <dbReference type="Proteomes" id="UP001597267"/>
    </source>
</evidence>
<comment type="caution">
    <text evidence="2">The sequence shown here is derived from an EMBL/GenBank/DDBJ whole genome shotgun (WGS) entry which is preliminary data.</text>
</comment>
<dbReference type="InterPro" id="IPR027417">
    <property type="entry name" value="P-loop_NTPase"/>
</dbReference>
<sequence>MALTLQVIGYKKCGKTTVLTDFLIAAQQLNLKTAIFKHNAHNDADLDQQRTDTHRFRQTGVAQIILRSDHEVFVRKQQPAQLNLPAMIATYTDTDTDLILVEGFKTADYPKLVLLRSTDKLTDFTVTHLDYQATLWPEKVKDQILDFSTAAKRQAWFETWLTLKFKK</sequence>
<dbReference type="InterPro" id="IPR004435">
    <property type="entry name" value="MobB_dom"/>
</dbReference>
<dbReference type="Gene3D" id="3.40.50.300">
    <property type="entry name" value="P-loop containing nucleotide triphosphate hydrolases"/>
    <property type="match status" value="1"/>
</dbReference>